<feature type="domain" description="Alginate lyase" evidence="3">
    <location>
        <begin position="29"/>
        <end position="249"/>
    </location>
</feature>
<proteinExistence type="predicted"/>
<dbReference type="OrthoDB" id="5302720at2759"/>
<dbReference type="InterPro" id="IPR008929">
    <property type="entry name" value="Chondroitin_lyas"/>
</dbReference>
<evidence type="ECO:0000256" key="1">
    <source>
        <dbReference type="ARBA" id="ARBA00022729"/>
    </source>
</evidence>
<dbReference type="EMBL" id="JNOM01000413">
    <property type="protein sequence ID" value="KNG81751.1"/>
    <property type="molecule type" value="Genomic_DNA"/>
</dbReference>
<keyword evidence="2" id="KW-0456">Lyase</keyword>
<evidence type="ECO:0000256" key="2">
    <source>
        <dbReference type="ARBA" id="ARBA00023239"/>
    </source>
</evidence>
<dbReference type="STRING" id="1509407.A0A0L1IQ86"/>
<organism evidence="4 5">
    <name type="scientific">Aspergillus nomiae NRRL (strain ATCC 15546 / NRRL 13137 / CBS 260.88 / M93)</name>
    <dbReference type="NCBI Taxonomy" id="1509407"/>
    <lineage>
        <taxon>Eukaryota</taxon>
        <taxon>Fungi</taxon>
        <taxon>Dikarya</taxon>
        <taxon>Ascomycota</taxon>
        <taxon>Pezizomycotina</taxon>
        <taxon>Eurotiomycetes</taxon>
        <taxon>Eurotiomycetidae</taxon>
        <taxon>Eurotiales</taxon>
        <taxon>Aspergillaceae</taxon>
        <taxon>Aspergillus</taxon>
        <taxon>Aspergillus subgen. Circumdati</taxon>
    </lineage>
</organism>
<evidence type="ECO:0000313" key="4">
    <source>
        <dbReference type="EMBL" id="KNG81751.1"/>
    </source>
</evidence>
<keyword evidence="5" id="KW-1185">Reference proteome</keyword>
<protein>
    <submittedName>
        <fullName evidence="4">GPI anchored protein</fullName>
    </submittedName>
</protein>
<dbReference type="AlphaFoldDB" id="A0A0L1IQ86"/>
<evidence type="ECO:0000313" key="5">
    <source>
        <dbReference type="Proteomes" id="UP000037505"/>
    </source>
</evidence>
<keyword evidence="1" id="KW-0732">Signal</keyword>
<name>A0A0L1IQ86_ASPN3</name>
<dbReference type="GeneID" id="26813033"/>
<dbReference type="Pfam" id="PF05426">
    <property type="entry name" value="Alginate_lyase"/>
    <property type="match status" value="1"/>
</dbReference>
<dbReference type="GO" id="GO:0042597">
    <property type="term" value="C:periplasmic space"/>
    <property type="evidence" value="ECO:0007669"/>
    <property type="project" value="InterPro"/>
</dbReference>
<comment type="caution">
    <text evidence="4">The sequence shown here is derived from an EMBL/GenBank/DDBJ whole genome shotgun (WGS) entry which is preliminary data.</text>
</comment>
<dbReference type="Gene3D" id="1.50.10.100">
    <property type="entry name" value="Chondroitin AC/alginate lyase"/>
    <property type="match status" value="1"/>
</dbReference>
<dbReference type="Proteomes" id="UP000037505">
    <property type="component" value="Unassembled WGS sequence"/>
</dbReference>
<evidence type="ECO:0000259" key="3">
    <source>
        <dbReference type="Pfam" id="PF05426"/>
    </source>
</evidence>
<accession>A0A0L1IQ86</accession>
<dbReference type="SUPFAM" id="SSF48230">
    <property type="entry name" value="Chondroitin AC/alginate lyase"/>
    <property type="match status" value="1"/>
</dbReference>
<reference evidence="4 5" key="1">
    <citation type="submission" date="2014-06" db="EMBL/GenBank/DDBJ databases">
        <title>The Genome of the Aflatoxigenic Filamentous Fungus Aspergillus nomius.</title>
        <authorList>
            <person name="Moore M.G."/>
            <person name="Shannon B.M."/>
            <person name="Brian M.M."/>
        </authorList>
    </citation>
    <scope>NUCLEOTIDE SEQUENCE [LARGE SCALE GENOMIC DNA]</scope>
    <source>
        <strain evidence="4 5">NRRL 13137</strain>
    </source>
</reference>
<dbReference type="InterPro" id="IPR008397">
    <property type="entry name" value="Alginate_lyase_dom"/>
</dbReference>
<gene>
    <name evidence="4" type="ORF">ANOM_011229</name>
</gene>
<sequence length="381" mass="42552">MIDVARSLIGKFPALDLIDSFAKTSYTPRPQETIYRGKDGTHAENYPNLYKDIAAAYALAIEWKVTDDKAYADAAVSILDAWATTLKGISGNSDKFLASGIYGYEFANAAEIMRDYDGWDKEKLAAFQEMMVSVFYPMNHDFFVRHNDAKIDHYWANWDLCNVASMLSIGVLADNETMYQEAVDYFKNGTGNGAIEKMVWKLYDVEGQVLGQGQEAGRDQGHSMLDFALLGAIAQAAFNQGEDLFAYADNRILAGWVFSCFHFRSLSSGFLALEMDLLLTFARAEYVAKYNLGEDVPYTTYQNSDVTQTVISENSRGDVRPIWELLYNHYGVLKKLNATWTKKYRDMVVEKGEGAEGGGGYYGSTSGGFDQLGYGTLLYSL</sequence>
<dbReference type="RefSeq" id="XP_015402674.1">
    <property type="nucleotide sequence ID" value="XM_015556485.1"/>
</dbReference>
<dbReference type="GO" id="GO:0016829">
    <property type="term" value="F:lyase activity"/>
    <property type="evidence" value="ECO:0007669"/>
    <property type="project" value="UniProtKB-KW"/>
</dbReference>